<dbReference type="NCBIfam" id="TIGR01727">
    <property type="entry name" value="oligo_HPY"/>
    <property type="match status" value="1"/>
</dbReference>
<name>A0A8J8SJJ3_9FIRM</name>
<dbReference type="PANTHER" id="PTHR43776:SF7">
    <property type="entry name" value="D,D-DIPEPTIDE TRANSPORT ATP-BINDING PROTEIN DDPF-RELATED"/>
    <property type="match status" value="1"/>
</dbReference>
<dbReference type="PANTHER" id="PTHR43776">
    <property type="entry name" value="TRANSPORT ATP-BINDING PROTEIN"/>
    <property type="match status" value="1"/>
</dbReference>
<evidence type="ECO:0000256" key="1">
    <source>
        <dbReference type="ARBA" id="ARBA00005417"/>
    </source>
</evidence>
<keyword evidence="7" id="KW-1185">Reference proteome</keyword>
<evidence type="ECO:0000256" key="4">
    <source>
        <dbReference type="ARBA" id="ARBA00022840"/>
    </source>
</evidence>
<dbReference type="Gene3D" id="3.40.50.300">
    <property type="entry name" value="P-loop containing nucleotide triphosphate hydrolases"/>
    <property type="match status" value="1"/>
</dbReference>
<dbReference type="PROSITE" id="PS00211">
    <property type="entry name" value="ABC_TRANSPORTER_1"/>
    <property type="match status" value="1"/>
</dbReference>
<keyword evidence="3" id="KW-0547">Nucleotide-binding</keyword>
<keyword evidence="4 6" id="KW-0067">ATP-binding</keyword>
<dbReference type="EMBL" id="CP058649">
    <property type="protein sequence ID" value="QUI25633.1"/>
    <property type="molecule type" value="Genomic_DNA"/>
</dbReference>
<evidence type="ECO:0000259" key="5">
    <source>
        <dbReference type="PROSITE" id="PS50893"/>
    </source>
</evidence>
<dbReference type="CDD" id="cd03257">
    <property type="entry name" value="ABC_NikE_OppD_transporters"/>
    <property type="match status" value="1"/>
</dbReference>
<evidence type="ECO:0000256" key="2">
    <source>
        <dbReference type="ARBA" id="ARBA00022448"/>
    </source>
</evidence>
<proteinExistence type="inferred from homology"/>
<gene>
    <name evidence="6" type="ORF">HZI73_07755</name>
</gene>
<dbReference type="SMART" id="SM00382">
    <property type="entry name" value="AAA"/>
    <property type="match status" value="1"/>
</dbReference>
<dbReference type="Pfam" id="PF00005">
    <property type="entry name" value="ABC_tran"/>
    <property type="match status" value="1"/>
</dbReference>
<dbReference type="AlphaFoldDB" id="A0A8J8SJJ3"/>
<dbReference type="InterPro" id="IPR027417">
    <property type="entry name" value="P-loop_NTPase"/>
</dbReference>
<feature type="domain" description="ABC transporter" evidence="5">
    <location>
        <begin position="7"/>
        <end position="257"/>
    </location>
</feature>
<dbReference type="Proteomes" id="UP000683246">
    <property type="component" value="Chromosome"/>
</dbReference>
<dbReference type="InterPro" id="IPR003439">
    <property type="entry name" value="ABC_transporter-like_ATP-bd"/>
</dbReference>
<dbReference type="InterPro" id="IPR013563">
    <property type="entry name" value="Oligopep_ABC_C"/>
</dbReference>
<comment type="similarity">
    <text evidence="1">Belongs to the ABC transporter superfamily.</text>
</comment>
<accession>A0A8J8SJJ3</accession>
<dbReference type="Pfam" id="PF08352">
    <property type="entry name" value="oligo_HPY"/>
    <property type="match status" value="1"/>
</dbReference>
<dbReference type="SUPFAM" id="SSF52540">
    <property type="entry name" value="P-loop containing nucleoside triphosphate hydrolases"/>
    <property type="match status" value="1"/>
</dbReference>
<dbReference type="KEGG" id="vpy:HZI73_07755"/>
<dbReference type="GO" id="GO:0015833">
    <property type="term" value="P:peptide transport"/>
    <property type="evidence" value="ECO:0007669"/>
    <property type="project" value="InterPro"/>
</dbReference>
<dbReference type="InterPro" id="IPR050319">
    <property type="entry name" value="ABC_transp_ATP-bind"/>
</dbReference>
<dbReference type="InterPro" id="IPR003593">
    <property type="entry name" value="AAA+_ATPase"/>
</dbReference>
<sequence>MKKEKILEVKNLKKYYTLPKTKLFQQPKTIKAVNDISFDIYAGETFGLVGESGCGKSTTAKLIANLVHKTEGDLLFDGIPVDIKDKQKRNAVTKNIQMIFQDPFGVMNPRKTIGWFLEEPLKIHQSLSRKERRMRVNHMLEEAGFDDTYYKRYPHELSGGQRQRMSILCSLMLNPKFIIADEPVSALDVSVQSSILNLMKDLQVQYGLTYLFISHDLNVVEYMSDRIGVMYLGKIVELAHVEDIYDNPLHPYTKSLMAAIPSIHDRGNPDKAVIAGEINRHQKIGTGCPFYNRCPEALGKCKDIEPIARQLNQNHHVCCHLYD</sequence>
<dbReference type="FunFam" id="3.40.50.300:FF:000016">
    <property type="entry name" value="Oligopeptide ABC transporter ATP-binding component"/>
    <property type="match status" value="1"/>
</dbReference>
<protein>
    <submittedName>
        <fullName evidence="6">ATP-binding cassette domain-containing protein</fullName>
    </submittedName>
</protein>
<evidence type="ECO:0000256" key="3">
    <source>
        <dbReference type="ARBA" id="ARBA00022741"/>
    </source>
</evidence>
<dbReference type="GO" id="GO:0055085">
    <property type="term" value="P:transmembrane transport"/>
    <property type="evidence" value="ECO:0007669"/>
    <property type="project" value="UniProtKB-ARBA"/>
</dbReference>
<dbReference type="PROSITE" id="PS50893">
    <property type="entry name" value="ABC_TRANSPORTER_2"/>
    <property type="match status" value="1"/>
</dbReference>
<evidence type="ECO:0000313" key="7">
    <source>
        <dbReference type="Proteomes" id="UP000683246"/>
    </source>
</evidence>
<dbReference type="GO" id="GO:0005524">
    <property type="term" value="F:ATP binding"/>
    <property type="evidence" value="ECO:0007669"/>
    <property type="project" value="UniProtKB-KW"/>
</dbReference>
<organism evidence="6 7">
    <name type="scientific">Vallitalea pronyensis</name>
    <dbReference type="NCBI Taxonomy" id="1348613"/>
    <lineage>
        <taxon>Bacteria</taxon>
        <taxon>Bacillati</taxon>
        <taxon>Bacillota</taxon>
        <taxon>Clostridia</taxon>
        <taxon>Lachnospirales</taxon>
        <taxon>Vallitaleaceae</taxon>
        <taxon>Vallitalea</taxon>
    </lineage>
</organism>
<reference evidence="6" key="1">
    <citation type="submission" date="2020-07" db="EMBL/GenBank/DDBJ databases">
        <title>Vallitalea pronyensis genome.</title>
        <authorList>
            <person name="Postec A."/>
        </authorList>
    </citation>
    <scope>NUCLEOTIDE SEQUENCE</scope>
    <source>
        <strain evidence="6">FatNI3</strain>
    </source>
</reference>
<dbReference type="InterPro" id="IPR017871">
    <property type="entry name" value="ABC_transporter-like_CS"/>
</dbReference>
<evidence type="ECO:0000313" key="6">
    <source>
        <dbReference type="EMBL" id="QUI25633.1"/>
    </source>
</evidence>
<dbReference type="GO" id="GO:0016887">
    <property type="term" value="F:ATP hydrolysis activity"/>
    <property type="evidence" value="ECO:0007669"/>
    <property type="project" value="InterPro"/>
</dbReference>
<keyword evidence="2" id="KW-0813">Transport</keyword>